<evidence type="ECO:0000313" key="4">
    <source>
        <dbReference type="EMBL" id="SMG55779.1"/>
    </source>
</evidence>
<protein>
    <submittedName>
        <fullName evidence="4">TerB-C domain-containing protein</fullName>
    </submittedName>
</protein>
<dbReference type="Pfam" id="PF15615">
    <property type="entry name" value="TerB_C"/>
    <property type="match status" value="1"/>
</dbReference>
<dbReference type="InterPro" id="IPR028932">
    <property type="entry name" value="TerB-C"/>
</dbReference>
<name>A0A1X7LRM2_9BACL</name>
<keyword evidence="5" id="KW-1185">Reference proteome</keyword>
<evidence type="ECO:0000256" key="1">
    <source>
        <dbReference type="SAM" id="MobiDB-lite"/>
    </source>
</evidence>
<dbReference type="OrthoDB" id="2663344at2"/>
<dbReference type="RefSeq" id="WP_085497233.1">
    <property type="nucleotide sequence ID" value="NZ_FXAZ01000006.1"/>
</dbReference>
<reference evidence="4 5" key="1">
    <citation type="submission" date="2017-04" db="EMBL/GenBank/DDBJ databases">
        <authorList>
            <person name="Afonso C.L."/>
            <person name="Miller P.J."/>
            <person name="Scott M.A."/>
            <person name="Spackman E."/>
            <person name="Goraichik I."/>
            <person name="Dimitrov K.M."/>
            <person name="Suarez D.L."/>
            <person name="Swayne D.E."/>
        </authorList>
    </citation>
    <scope>NUCLEOTIDE SEQUENCE [LARGE SCALE GENOMIC DNA]</scope>
    <source>
        <strain evidence="4 5">11</strain>
    </source>
</reference>
<proteinExistence type="predicted"/>
<feature type="domain" description="TerB-C" evidence="3">
    <location>
        <begin position="390"/>
        <end position="589"/>
    </location>
</feature>
<dbReference type="STRING" id="1852522.SAMN06295960_4002"/>
<gene>
    <name evidence="4" type="ORF">SAMN06295960_4002</name>
</gene>
<dbReference type="AlphaFoldDB" id="A0A1X7LRM2"/>
<feature type="region of interest" description="Disordered" evidence="1">
    <location>
        <begin position="1"/>
        <end position="71"/>
    </location>
</feature>
<feature type="compositionally biased region" description="Basic and acidic residues" evidence="1">
    <location>
        <begin position="17"/>
        <end position="53"/>
    </location>
</feature>
<feature type="domain" description="TerB N-terminal" evidence="2">
    <location>
        <begin position="100"/>
        <end position="296"/>
    </location>
</feature>
<dbReference type="InterPro" id="IPR025266">
    <property type="entry name" value="TerB_N"/>
</dbReference>
<dbReference type="Proteomes" id="UP000193834">
    <property type="component" value="Unassembled WGS sequence"/>
</dbReference>
<dbReference type="EMBL" id="FXAZ01000006">
    <property type="protein sequence ID" value="SMG55779.1"/>
    <property type="molecule type" value="Genomic_DNA"/>
</dbReference>
<accession>A0A1X7LRM2</accession>
<evidence type="ECO:0000259" key="3">
    <source>
        <dbReference type="Pfam" id="PF15615"/>
    </source>
</evidence>
<dbReference type="Pfam" id="PF13208">
    <property type="entry name" value="TerB_N"/>
    <property type="match status" value="1"/>
</dbReference>
<evidence type="ECO:0000313" key="5">
    <source>
        <dbReference type="Proteomes" id="UP000193834"/>
    </source>
</evidence>
<feature type="compositionally biased region" description="Polar residues" evidence="1">
    <location>
        <begin position="56"/>
        <end position="71"/>
    </location>
</feature>
<organism evidence="4 5">
    <name type="scientific">Paenibacillus aquistagni</name>
    <dbReference type="NCBI Taxonomy" id="1852522"/>
    <lineage>
        <taxon>Bacteria</taxon>
        <taxon>Bacillati</taxon>
        <taxon>Bacillota</taxon>
        <taxon>Bacilli</taxon>
        <taxon>Bacillales</taxon>
        <taxon>Paenibacillaceae</taxon>
        <taxon>Paenibacillus</taxon>
    </lineage>
</organism>
<sequence>MTRDRLDAHFAQYDLGGDEKEIAIPERSSHPTHNQKLEDAAHVQQMRHDRNDAGNEAQSISSSLSTEPQSSKQHGIVVKHDLFDINEVFQETPEPDRKLSLEQRFVAYGREREWDIGEEASFVPFKSYWPTYESMTPSQLRWYFYWRGEVREERYPDTDLSYIFLYIYELINGIGWIQAMDGYRLLLRIWEAYQKRYQKLNAYLPEWVTDFKVVHRLDVPFQDIVDRTPRGLGGLLLEMELMSAFRKEPLEVSWRSLRKLSDYDAEKSKFYQQEGKAALESYAPRALALVDRYFSKTQGMRLIDKYRPVTRNRKKFLFRSTVYDESMYGDLTDIDVMEITSCTKLRKFVTELIRGVENELREQMGFRGRLRNIKLEQEIARLVHKFVEREYAAQEAENNRIVVEIDSTKLKQLQQDSDQVRELLTIEEEMNLAESTPQLSFSIPHARVDTEQLELRFDEHGREELMVVSASFSDTARESHSITQAVEEEHPVSELNVANTREPVDLFSYKPESIEEPQHKDKLSSEWEELLSLLQPMHTEALQLLVQGESVSALVPVAMKYGSMADLLVDDLNSLAMECIGDLLVDGDQLLAEYVADCRKMLGN</sequence>
<evidence type="ECO:0000259" key="2">
    <source>
        <dbReference type="Pfam" id="PF13208"/>
    </source>
</evidence>